<keyword evidence="1" id="KW-0812">Transmembrane</keyword>
<feature type="transmembrane region" description="Helical" evidence="1">
    <location>
        <begin position="6"/>
        <end position="24"/>
    </location>
</feature>
<dbReference type="EMBL" id="PREZ01000004">
    <property type="protein sequence ID" value="PPA70299.1"/>
    <property type="molecule type" value="Genomic_DNA"/>
</dbReference>
<reference evidence="2 3" key="1">
    <citation type="submission" date="2018-02" db="EMBL/GenBank/DDBJ databases">
        <title>Jeotgalibacillus proteolyticum sp. nov. a protease producing bacterium isolated from ocean sediments of Laizhou Bay.</title>
        <authorList>
            <person name="Li Y."/>
        </authorList>
    </citation>
    <scope>NUCLEOTIDE SEQUENCE [LARGE SCALE GENOMIC DNA]</scope>
    <source>
        <strain evidence="2 3">22-7</strain>
    </source>
</reference>
<evidence type="ECO:0000256" key="1">
    <source>
        <dbReference type="SAM" id="Phobius"/>
    </source>
</evidence>
<evidence type="ECO:0000313" key="3">
    <source>
        <dbReference type="Proteomes" id="UP000239047"/>
    </source>
</evidence>
<keyword evidence="1" id="KW-1133">Transmembrane helix</keyword>
<name>A0A2S5GBD3_9BACL</name>
<keyword evidence="3" id="KW-1185">Reference proteome</keyword>
<comment type="caution">
    <text evidence="2">The sequence shown here is derived from an EMBL/GenBank/DDBJ whole genome shotgun (WGS) entry which is preliminary data.</text>
</comment>
<sequence length="65" mass="7739">MSIHMYFFISVIFILRYFLNIKIIRLGNTCFNFKIKMFSMKFLMIYHISRLAIGLGLFLSSAFLC</sequence>
<evidence type="ECO:0000313" key="2">
    <source>
        <dbReference type="EMBL" id="PPA70299.1"/>
    </source>
</evidence>
<feature type="transmembrane region" description="Helical" evidence="1">
    <location>
        <begin position="45"/>
        <end position="64"/>
    </location>
</feature>
<keyword evidence="1" id="KW-0472">Membrane</keyword>
<dbReference type="AlphaFoldDB" id="A0A2S5GBD3"/>
<protein>
    <submittedName>
        <fullName evidence="2">Uncharacterized protein</fullName>
    </submittedName>
</protein>
<organism evidence="2 3">
    <name type="scientific">Jeotgalibacillus proteolyticus</name>
    <dbReference type="NCBI Taxonomy" id="2082395"/>
    <lineage>
        <taxon>Bacteria</taxon>
        <taxon>Bacillati</taxon>
        <taxon>Bacillota</taxon>
        <taxon>Bacilli</taxon>
        <taxon>Bacillales</taxon>
        <taxon>Caryophanaceae</taxon>
        <taxon>Jeotgalibacillus</taxon>
    </lineage>
</organism>
<accession>A0A2S5GBD3</accession>
<dbReference type="Proteomes" id="UP000239047">
    <property type="component" value="Unassembled WGS sequence"/>
</dbReference>
<proteinExistence type="predicted"/>
<gene>
    <name evidence="2" type="ORF">C4B60_12020</name>
</gene>